<protein>
    <submittedName>
        <fullName evidence="2">Uncharacterized protein</fullName>
    </submittedName>
</protein>
<feature type="region of interest" description="Disordered" evidence="1">
    <location>
        <begin position="91"/>
        <end position="119"/>
    </location>
</feature>
<feature type="compositionally biased region" description="Basic and acidic residues" evidence="1">
    <location>
        <begin position="95"/>
        <end position="119"/>
    </location>
</feature>
<comment type="caution">
    <text evidence="2">The sequence shown here is derived from an EMBL/GenBank/DDBJ whole genome shotgun (WGS) entry which is preliminary data.</text>
</comment>
<evidence type="ECO:0000313" key="2">
    <source>
        <dbReference type="EMBL" id="KAL1256414.1"/>
    </source>
</evidence>
<evidence type="ECO:0000313" key="3">
    <source>
        <dbReference type="Proteomes" id="UP001558613"/>
    </source>
</evidence>
<dbReference type="EMBL" id="JAYMGO010000018">
    <property type="protein sequence ID" value="KAL1256414.1"/>
    <property type="molecule type" value="Genomic_DNA"/>
</dbReference>
<evidence type="ECO:0000256" key="1">
    <source>
        <dbReference type="SAM" id="MobiDB-lite"/>
    </source>
</evidence>
<organism evidence="2 3">
    <name type="scientific">Cirrhinus molitorella</name>
    <name type="common">mud carp</name>
    <dbReference type="NCBI Taxonomy" id="172907"/>
    <lineage>
        <taxon>Eukaryota</taxon>
        <taxon>Metazoa</taxon>
        <taxon>Chordata</taxon>
        <taxon>Craniata</taxon>
        <taxon>Vertebrata</taxon>
        <taxon>Euteleostomi</taxon>
        <taxon>Actinopterygii</taxon>
        <taxon>Neopterygii</taxon>
        <taxon>Teleostei</taxon>
        <taxon>Ostariophysi</taxon>
        <taxon>Cypriniformes</taxon>
        <taxon>Cyprinidae</taxon>
        <taxon>Labeoninae</taxon>
        <taxon>Labeonini</taxon>
        <taxon>Cirrhinus</taxon>
    </lineage>
</organism>
<feature type="compositionally biased region" description="Basic residues" evidence="1">
    <location>
        <begin position="10"/>
        <end position="27"/>
    </location>
</feature>
<feature type="region of interest" description="Disordered" evidence="1">
    <location>
        <begin position="1"/>
        <end position="32"/>
    </location>
</feature>
<gene>
    <name evidence="2" type="ORF">QQF64_011959</name>
</gene>
<accession>A0ABR3LU65</accession>
<proteinExistence type="predicted"/>
<reference evidence="2 3" key="1">
    <citation type="submission" date="2023-09" db="EMBL/GenBank/DDBJ databases">
        <authorList>
            <person name="Wang M."/>
        </authorList>
    </citation>
    <scope>NUCLEOTIDE SEQUENCE [LARGE SCALE GENOMIC DNA]</scope>
    <source>
        <strain evidence="2">GT-2023</strain>
        <tissue evidence="2">Liver</tissue>
    </source>
</reference>
<keyword evidence="3" id="KW-1185">Reference proteome</keyword>
<dbReference type="Proteomes" id="UP001558613">
    <property type="component" value="Unassembled WGS sequence"/>
</dbReference>
<name>A0ABR3LU65_9TELE</name>
<sequence>MKGSLQRTVRIQKGKERKGKERKGKERKGKERIKNKMGTIDFYSLMLTDPWPSQILIKIRQQGTGENEKKKYRRGGVENYRGRGKWHCRFLSKPSDADERARRRTESGSESDKQKGEGR</sequence>